<evidence type="ECO:0000313" key="1">
    <source>
        <dbReference type="EMBL" id="GAA3972824.1"/>
    </source>
</evidence>
<keyword evidence="2" id="KW-1185">Reference proteome</keyword>
<organism evidence="1 2">
    <name type="scientific">Mucilaginibacter dorajii</name>
    <dbReference type="NCBI Taxonomy" id="692994"/>
    <lineage>
        <taxon>Bacteria</taxon>
        <taxon>Pseudomonadati</taxon>
        <taxon>Bacteroidota</taxon>
        <taxon>Sphingobacteriia</taxon>
        <taxon>Sphingobacteriales</taxon>
        <taxon>Sphingobacteriaceae</taxon>
        <taxon>Mucilaginibacter</taxon>
    </lineage>
</organism>
<accession>A0ABP7PXQ0</accession>
<name>A0ABP7PXQ0_9SPHI</name>
<dbReference type="Proteomes" id="UP001500742">
    <property type="component" value="Unassembled WGS sequence"/>
</dbReference>
<reference evidence="2" key="1">
    <citation type="journal article" date="2019" name="Int. J. Syst. Evol. Microbiol.">
        <title>The Global Catalogue of Microorganisms (GCM) 10K type strain sequencing project: providing services to taxonomists for standard genome sequencing and annotation.</title>
        <authorList>
            <consortium name="The Broad Institute Genomics Platform"/>
            <consortium name="The Broad Institute Genome Sequencing Center for Infectious Disease"/>
            <person name="Wu L."/>
            <person name="Ma J."/>
        </authorList>
    </citation>
    <scope>NUCLEOTIDE SEQUENCE [LARGE SCALE GENOMIC DNA]</scope>
    <source>
        <strain evidence="2">JCM 16601</strain>
    </source>
</reference>
<proteinExistence type="predicted"/>
<sequence length="154" mass="16742">MLPLTVSFPLTVNKSEFNGTKAPKVMDLQGKLSEDATVGGLVNDKIKPIFTSSVDAGTPEGDQLPGVFQFDTAPTVPPTQFFVPATAKVVCKTSSNSGMPTYTINFFITQQLSSILFLLVVGIIHESTCYYVYFIIAAAFLEIMNKLNNGVYFI</sequence>
<dbReference type="EMBL" id="BAAAZC010000017">
    <property type="protein sequence ID" value="GAA3972824.1"/>
    <property type="molecule type" value="Genomic_DNA"/>
</dbReference>
<gene>
    <name evidence="1" type="ORF">GCM10022210_23520</name>
</gene>
<comment type="caution">
    <text evidence="1">The sequence shown here is derived from an EMBL/GenBank/DDBJ whole genome shotgun (WGS) entry which is preliminary data.</text>
</comment>
<protein>
    <submittedName>
        <fullName evidence="1">Uncharacterized protein</fullName>
    </submittedName>
</protein>
<evidence type="ECO:0000313" key="2">
    <source>
        <dbReference type="Proteomes" id="UP001500742"/>
    </source>
</evidence>